<dbReference type="PANTHER" id="PTHR30294">
    <property type="entry name" value="MEMBRANE COMPONENT OF ABC TRANSPORTER YHHJ-RELATED"/>
    <property type="match status" value="1"/>
</dbReference>
<evidence type="ECO:0000256" key="6">
    <source>
        <dbReference type="SAM" id="Phobius"/>
    </source>
</evidence>
<feature type="domain" description="ABC-2 type transporter transmembrane" evidence="7">
    <location>
        <begin position="20"/>
        <end position="368"/>
    </location>
</feature>
<evidence type="ECO:0000259" key="7">
    <source>
        <dbReference type="Pfam" id="PF12698"/>
    </source>
</evidence>
<accession>A0A938XWF6</accession>
<dbReference type="EMBL" id="JAFBEB010000001">
    <property type="protein sequence ID" value="MBM7588928.1"/>
    <property type="molecule type" value="Genomic_DNA"/>
</dbReference>
<feature type="transmembrane region" description="Helical" evidence="6">
    <location>
        <begin position="227"/>
        <end position="249"/>
    </location>
</feature>
<feature type="transmembrane region" description="Helical" evidence="6">
    <location>
        <begin position="353"/>
        <end position="372"/>
    </location>
</feature>
<sequence>MNSLRDEFALMLSGKAGKYYILALVFPIIIALVFSAIFIHNQINEGGVLVIDMDNSAYSRQLIDKLNASQYIDVKTVVNDNIDIDQALYHEEYLAVIYLPKDLEANHTRALPNSIGLFLDNTNMMGTANLRTAVQEVITAENMTVAIPRVKALGVNDDQTTGIINNITVQQRLLYNPNGNYANTTVLGFLVLYPTIIYHMQVLPLMARLRMTGRFEAEIRHSSPLGVASRVLPYALFAGIGIYFGLGLLKTVGGFRYAGNAFALLIPIFLYTISQGLLAVFVAWKARHPGEAMSKMMLILIPGFLFSGATISTALLPEWAKIVGNFFPMVWLMKFIRDLGLRGAPLSALYPELGAFVILFGVMLLLVTLRFLSDKRKLLKQPGGEPTGAAPAPSIEGSH</sequence>
<proteinExistence type="predicted"/>
<evidence type="ECO:0000256" key="3">
    <source>
        <dbReference type="ARBA" id="ARBA00022692"/>
    </source>
</evidence>
<keyword evidence="4 6" id="KW-1133">Transmembrane helix</keyword>
<gene>
    <name evidence="8" type="ORF">JOD01_000514</name>
</gene>
<dbReference type="RefSeq" id="WP_204516642.1">
    <property type="nucleotide sequence ID" value="NZ_BAABIN010000009.1"/>
</dbReference>
<feature type="transmembrane region" description="Helical" evidence="6">
    <location>
        <begin position="296"/>
        <end position="316"/>
    </location>
</feature>
<organism evidence="8 9">
    <name type="scientific">Brevibacillus fulvus</name>
    <dbReference type="NCBI Taxonomy" id="1125967"/>
    <lineage>
        <taxon>Bacteria</taxon>
        <taxon>Bacillati</taxon>
        <taxon>Bacillota</taxon>
        <taxon>Bacilli</taxon>
        <taxon>Bacillales</taxon>
        <taxon>Paenibacillaceae</taxon>
        <taxon>Brevibacillus</taxon>
    </lineage>
</organism>
<dbReference type="AlphaFoldDB" id="A0A938XWF6"/>
<keyword evidence="2" id="KW-1003">Cell membrane</keyword>
<dbReference type="GO" id="GO:0140359">
    <property type="term" value="F:ABC-type transporter activity"/>
    <property type="evidence" value="ECO:0007669"/>
    <property type="project" value="InterPro"/>
</dbReference>
<evidence type="ECO:0000313" key="9">
    <source>
        <dbReference type="Proteomes" id="UP000717624"/>
    </source>
</evidence>
<protein>
    <submittedName>
        <fullName evidence="8">ABC-2 type transport system permease protein</fullName>
    </submittedName>
</protein>
<dbReference type="PANTHER" id="PTHR30294:SF29">
    <property type="entry name" value="MULTIDRUG ABC TRANSPORTER PERMEASE YBHS-RELATED"/>
    <property type="match status" value="1"/>
</dbReference>
<dbReference type="InterPro" id="IPR051449">
    <property type="entry name" value="ABC-2_transporter_component"/>
</dbReference>
<keyword evidence="9" id="KW-1185">Reference proteome</keyword>
<evidence type="ECO:0000256" key="5">
    <source>
        <dbReference type="ARBA" id="ARBA00023136"/>
    </source>
</evidence>
<comment type="caution">
    <text evidence="8">The sequence shown here is derived from an EMBL/GenBank/DDBJ whole genome shotgun (WGS) entry which is preliminary data.</text>
</comment>
<feature type="transmembrane region" description="Helical" evidence="6">
    <location>
        <begin position="20"/>
        <end position="39"/>
    </location>
</feature>
<keyword evidence="5 6" id="KW-0472">Membrane</keyword>
<name>A0A938XWF6_9BACL</name>
<keyword evidence="3 6" id="KW-0812">Transmembrane</keyword>
<evidence type="ECO:0000313" key="8">
    <source>
        <dbReference type="EMBL" id="MBM7588928.1"/>
    </source>
</evidence>
<evidence type="ECO:0000256" key="1">
    <source>
        <dbReference type="ARBA" id="ARBA00004651"/>
    </source>
</evidence>
<feature type="transmembrane region" description="Helical" evidence="6">
    <location>
        <begin position="261"/>
        <end position="284"/>
    </location>
</feature>
<dbReference type="Pfam" id="PF12698">
    <property type="entry name" value="ABC2_membrane_3"/>
    <property type="match status" value="1"/>
</dbReference>
<dbReference type="InterPro" id="IPR013525">
    <property type="entry name" value="ABC2_TM"/>
</dbReference>
<feature type="transmembrane region" description="Helical" evidence="6">
    <location>
        <begin position="186"/>
        <end position="206"/>
    </location>
</feature>
<comment type="subcellular location">
    <subcellularLocation>
        <location evidence="1">Cell membrane</location>
        <topology evidence="1">Multi-pass membrane protein</topology>
    </subcellularLocation>
</comment>
<evidence type="ECO:0000256" key="4">
    <source>
        <dbReference type="ARBA" id="ARBA00022989"/>
    </source>
</evidence>
<reference evidence="8" key="1">
    <citation type="submission" date="2021-01" db="EMBL/GenBank/DDBJ databases">
        <title>Genomic Encyclopedia of Type Strains, Phase IV (KMG-IV): sequencing the most valuable type-strain genomes for metagenomic binning, comparative biology and taxonomic classification.</title>
        <authorList>
            <person name="Goeker M."/>
        </authorList>
    </citation>
    <scope>NUCLEOTIDE SEQUENCE</scope>
    <source>
        <strain evidence="8">DSM 25523</strain>
    </source>
</reference>
<dbReference type="GO" id="GO:0005886">
    <property type="term" value="C:plasma membrane"/>
    <property type="evidence" value="ECO:0007669"/>
    <property type="project" value="UniProtKB-SubCell"/>
</dbReference>
<dbReference type="Gene3D" id="3.40.1710.10">
    <property type="entry name" value="abc type-2 transporter like domain"/>
    <property type="match status" value="1"/>
</dbReference>
<evidence type="ECO:0000256" key="2">
    <source>
        <dbReference type="ARBA" id="ARBA00022475"/>
    </source>
</evidence>
<dbReference type="Proteomes" id="UP000717624">
    <property type="component" value="Unassembled WGS sequence"/>
</dbReference>